<dbReference type="PANTHER" id="PTHR24104:SF25">
    <property type="entry name" value="PROTEIN LIN-41"/>
    <property type="match status" value="1"/>
</dbReference>
<evidence type="ECO:0000313" key="4">
    <source>
        <dbReference type="Proteomes" id="UP000319557"/>
    </source>
</evidence>
<dbReference type="RefSeq" id="WP_145342207.1">
    <property type="nucleotide sequence ID" value="NZ_CP036261.1"/>
</dbReference>
<dbReference type="Proteomes" id="UP000319557">
    <property type="component" value="Chromosome"/>
</dbReference>
<dbReference type="GO" id="GO:0008270">
    <property type="term" value="F:zinc ion binding"/>
    <property type="evidence" value="ECO:0007669"/>
    <property type="project" value="UniProtKB-KW"/>
</dbReference>
<dbReference type="InterPro" id="IPR011042">
    <property type="entry name" value="6-blade_b-propeller_TolB-like"/>
</dbReference>
<reference evidence="3 4" key="1">
    <citation type="submission" date="2019-02" db="EMBL/GenBank/DDBJ databases">
        <title>Deep-cultivation of Planctomycetes and their phenomic and genomic characterization uncovers novel biology.</title>
        <authorList>
            <person name="Wiegand S."/>
            <person name="Jogler M."/>
            <person name="Boedeker C."/>
            <person name="Pinto D."/>
            <person name="Vollmers J."/>
            <person name="Rivas-Marin E."/>
            <person name="Kohn T."/>
            <person name="Peeters S.H."/>
            <person name="Heuer A."/>
            <person name="Rast P."/>
            <person name="Oberbeckmann S."/>
            <person name="Bunk B."/>
            <person name="Jeske O."/>
            <person name="Meyerdierks A."/>
            <person name="Storesund J.E."/>
            <person name="Kallscheuer N."/>
            <person name="Luecker S."/>
            <person name="Lage O.M."/>
            <person name="Pohl T."/>
            <person name="Merkel B.J."/>
            <person name="Hornburger P."/>
            <person name="Mueller R.-W."/>
            <person name="Bruemmer F."/>
            <person name="Labrenz M."/>
            <person name="Spormann A.M."/>
            <person name="Op den Camp H."/>
            <person name="Overmann J."/>
            <person name="Amann R."/>
            <person name="Jetten M.S.M."/>
            <person name="Mascher T."/>
            <person name="Medema M.H."/>
            <person name="Devos D.P."/>
            <person name="Kaster A.-K."/>
            <person name="Ovreas L."/>
            <person name="Rohde M."/>
            <person name="Galperin M.Y."/>
            <person name="Jogler C."/>
        </authorList>
    </citation>
    <scope>NUCLEOTIDE SEQUENCE [LARGE SCALE GENOMIC DNA]</scope>
    <source>
        <strain evidence="3 4">EC9</strain>
    </source>
</reference>
<dbReference type="Gene3D" id="2.60.40.4070">
    <property type="match status" value="1"/>
</dbReference>
<keyword evidence="3" id="KW-0418">Kinase</keyword>
<dbReference type="GO" id="GO:0043161">
    <property type="term" value="P:proteasome-mediated ubiquitin-dependent protein catabolic process"/>
    <property type="evidence" value="ECO:0007669"/>
    <property type="project" value="TreeGrafter"/>
</dbReference>
<keyword evidence="3" id="KW-0808">Transferase</keyword>
<evidence type="ECO:0000313" key="3">
    <source>
        <dbReference type="EMBL" id="QDS86447.1"/>
    </source>
</evidence>
<dbReference type="OrthoDB" id="9799230at2"/>
<dbReference type="Gene3D" id="2.120.10.30">
    <property type="entry name" value="TolB, C-terminal domain"/>
    <property type="match status" value="1"/>
</dbReference>
<dbReference type="GO" id="GO:0004674">
    <property type="term" value="F:protein serine/threonine kinase activity"/>
    <property type="evidence" value="ECO:0007669"/>
    <property type="project" value="UniProtKB-EC"/>
</dbReference>
<gene>
    <name evidence="3" type="primary">pknD_1</name>
    <name evidence="3" type="ORF">EC9_06090</name>
</gene>
<keyword evidence="2" id="KW-0732">Signal</keyword>
<dbReference type="SUPFAM" id="SSF49344">
    <property type="entry name" value="CBD9-like"/>
    <property type="match status" value="1"/>
</dbReference>
<dbReference type="KEGG" id="ruv:EC9_06090"/>
<evidence type="ECO:0000256" key="2">
    <source>
        <dbReference type="SAM" id="SignalP"/>
    </source>
</evidence>
<dbReference type="GO" id="GO:0061630">
    <property type="term" value="F:ubiquitin protein ligase activity"/>
    <property type="evidence" value="ECO:0007669"/>
    <property type="project" value="TreeGrafter"/>
</dbReference>
<dbReference type="EC" id="2.7.11.1" evidence="3"/>
<proteinExistence type="predicted"/>
<keyword evidence="4" id="KW-1185">Reference proteome</keyword>
<dbReference type="InterPro" id="IPR011041">
    <property type="entry name" value="Quinoprot_gluc/sorb_DH_b-prop"/>
</dbReference>
<dbReference type="SUPFAM" id="SSF50952">
    <property type="entry name" value="Soluble quinoprotein glucose dehydrogenase"/>
    <property type="match status" value="1"/>
</dbReference>
<dbReference type="Gene3D" id="2.60.40.1190">
    <property type="match status" value="1"/>
</dbReference>
<evidence type="ECO:0000256" key="1">
    <source>
        <dbReference type="SAM" id="MobiDB-lite"/>
    </source>
</evidence>
<dbReference type="PANTHER" id="PTHR24104">
    <property type="entry name" value="E3 UBIQUITIN-PROTEIN LIGASE NHLRC1-RELATED"/>
    <property type="match status" value="1"/>
</dbReference>
<feature type="signal peptide" evidence="2">
    <location>
        <begin position="1"/>
        <end position="25"/>
    </location>
</feature>
<feature type="compositionally biased region" description="Polar residues" evidence="1">
    <location>
        <begin position="1003"/>
        <end position="1024"/>
    </location>
</feature>
<protein>
    <submittedName>
        <fullName evidence="3">Serine/threonine-protein kinase PknD</fullName>
        <ecNumber evidence="3">2.7.11.1</ecNumber>
    </submittedName>
</protein>
<feature type="region of interest" description="Disordered" evidence="1">
    <location>
        <begin position="993"/>
        <end position="1044"/>
    </location>
</feature>
<accession>A0A517LV01</accession>
<dbReference type="SUPFAM" id="SSF75011">
    <property type="entry name" value="3-carboxy-cis,cis-mucoante lactonizing enzyme"/>
    <property type="match status" value="1"/>
</dbReference>
<dbReference type="GO" id="GO:0000209">
    <property type="term" value="P:protein polyubiquitination"/>
    <property type="evidence" value="ECO:0007669"/>
    <property type="project" value="TreeGrafter"/>
</dbReference>
<name>A0A517LV01_9BACT</name>
<sequence length="1444" mass="157161" precursor="true">MSKSARFLFPAVASFVLLSQAGALAIGSPVGGDLLDRDAFAQWVDGQESAIAESEAKQGPGSLVWSARHRPDWQGVKFGQGRAAGPRHLRIGLTEPIRVGSVLVRGGGTLSVLKPGVASPGNLADDSQWIVAERLIDGHASQEPVDREGYAVWLLPAGTQTQAFRFSHTPAAGDPEMAGWIGGVWIERERFGNVAPQAVVQSIAREDVGTRLVDRSNNGMWKTWDNGEQGAAQPICITNQETVTLAWPKPVTLNGLCLLWTGFAALEVDAFGGSADSQPFDAAETDWQKVGGRSEMDPLYPMGLGPNWVPFDKTVTTRAIRLRIVEGAKANHSHLESKVKDGRRVWLGELMAIAPLADDAHLASLVLPQASEVPPPIPIRFHLPEAGLVTLVIEDQNGQRVRNLVSETPYPAGENVAWWDGSDDLTRDPEAARHGVYYIPTRFVEPGTYTVRGLWRKPLQLRYEFSIYSAGKPAWRTADNTGCWLTTHTPPSSMAVVPGSRTADGEPLVLIGAYVAEGGHGLQWLREDGTKLGGQHWVGGHWTGAPTLAVDNGDGAVADHLCYVGSIWEGELRLTAKTRKLQDAEVFKLVLGKDPKNRSNAPLPYPELEGFDGGEKQFVLGGLAAHNGSLVCSLVRQNELLIVDSAEGKIASRIALDDPRGLAFDDRGRLLVLSGKKLVRLETLASEPQTIIGDGLEDPRHVAIATDGRMFISDRGQSHQVKIFSPDGKLMGTIGRPGAPAAGLYDPLHINDPNGLAIDTQGRLWVAESSNHPRRVSLWSADGSLQRAFYGPTEYGGGGALDPRDPTRFYYKGMEFKLDWEAGTDSLTRVFHLPSPLLDAHYGPYSPDTPLYPALSSGRRYFTSCYTHTPTNGDNVAFLWLDEEPLTRLVAAVGDARSWSVLREPEFHDRWPAGSKPAEERPRDATPVAFAWTDANGEGRPQPEEVQFVAESCRGVCVMNDLSVVVARYGDRNVRIAAAIDAAGLPRYDINQPESLGPAAGRPQSSGGNQSLTEPGGWTIQTNAPEPFSPYGLGGGRDGQPRWSYPSPWPGLHASHEAAVPDRPGMVIGHTRLLGGWIQGNAGPMFCVNGNMGNMYLFTADGLFVGTLFHDIRTRPNWAAPIAQRNMDVTDVSLHDENFWPSITQTTDGKVFLVDGGRTSLVRVDGLETLQRLPEQNLQVSSDDLQEARQWFAEVESQRQQQRGRGTVEVPLRRTPPQVDGNLDDWPAETDWAFIDRRGIKANFNSDSRPYEVSAAVTLTDSHLFAAWRTTEKNLLVNSGETPNALFKTGGCLDLMLATDASAAADRRSPVPGDQRLLVTQVDGQTRALLYRARVPGTKQPVGFSSPWRTIELDVVEDVSRDVKLAADGQGNFEISIPLKRLNWQPTAGQTYQADLGVLRGAGGQTTQRVYWSNKATAITADVPSEAELTPSLWGRWKVVASEE</sequence>
<dbReference type="InterPro" id="IPR050952">
    <property type="entry name" value="TRIM-NHL_E3_ligases"/>
</dbReference>
<organism evidence="3 4">
    <name type="scientific">Rosistilla ulvae</name>
    <dbReference type="NCBI Taxonomy" id="1930277"/>
    <lineage>
        <taxon>Bacteria</taxon>
        <taxon>Pseudomonadati</taxon>
        <taxon>Planctomycetota</taxon>
        <taxon>Planctomycetia</taxon>
        <taxon>Pirellulales</taxon>
        <taxon>Pirellulaceae</taxon>
        <taxon>Rosistilla</taxon>
    </lineage>
</organism>
<feature type="chain" id="PRO_5022102797" evidence="2">
    <location>
        <begin position="26"/>
        <end position="1444"/>
    </location>
</feature>
<dbReference type="EMBL" id="CP036261">
    <property type="protein sequence ID" value="QDS86447.1"/>
    <property type="molecule type" value="Genomic_DNA"/>
</dbReference>